<feature type="transmembrane region" description="Helical" evidence="8">
    <location>
        <begin position="158"/>
        <end position="181"/>
    </location>
</feature>
<feature type="transmembrane region" description="Helical" evidence="8">
    <location>
        <begin position="187"/>
        <end position="208"/>
    </location>
</feature>
<reference evidence="10 11" key="1">
    <citation type="submission" date="2020-07" db="EMBL/GenBank/DDBJ databases">
        <title>Draft whole-genome sequence of Heliobacterium chlorum DSM 3682, type strain.</title>
        <authorList>
            <person name="Kyndt J.A."/>
            <person name="Meyer T.E."/>
            <person name="Imhoff J.F."/>
        </authorList>
    </citation>
    <scope>NUCLEOTIDE SEQUENCE [LARGE SCALE GENOMIC DNA]</scope>
    <source>
        <strain evidence="10 11">DSM 3682</strain>
    </source>
</reference>
<feature type="transmembrane region" description="Helical" evidence="8">
    <location>
        <begin position="220"/>
        <end position="240"/>
    </location>
</feature>
<dbReference type="InterPro" id="IPR036259">
    <property type="entry name" value="MFS_trans_sf"/>
</dbReference>
<evidence type="ECO:0000256" key="2">
    <source>
        <dbReference type="ARBA" id="ARBA00008537"/>
    </source>
</evidence>
<feature type="transmembrane region" description="Helical" evidence="8">
    <location>
        <begin position="92"/>
        <end position="110"/>
    </location>
</feature>
<feature type="transmembrane region" description="Helical" evidence="8">
    <location>
        <begin position="344"/>
        <end position="370"/>
    </location>
</feature>
<evidence type="ECO:0000256" key="8">
    <source>
        <dbReference type="SAM" id="Phobius"/>
    </source>
</evidence>
<dbReference type="InterPro" id="IPR004638">
    <property type="entry name" value="EmrB-like"/>
</dbReference>
<dbReference type="RefSeq" id="WP_188038253.1">
    <property type="nucleotide sequence ID" value="NZ_JACVHF010000001.1"/>
</dbReference>
<gene>
    <name evidence="10" type="ORF">H1S01_00945</name>
</gene>
<organism evidence="10 11">
    <name type="scientific">Heliobacterium chlorum</name>
    <dbReference type="NCBI Taxonomy" id="2698"/>
    <lineage>
        <taxon>Bacteria</taxon>
        <taxon>Bacillati</taxon>
        <taxon>Bacillota</taxon>
        <taxon>Clostridia</taxon>
        <taxon>Eubacteriales</taxon>
        <taxon>Heliobacteriaceae</taxon>
        <taxon>Heliobacterium</taxon>
    </lineage>
</organism>
<dbReference type="InterPro" id="IPR020846">
    <property type="entry name" value="MFS_dom"/>
</dbReference>
<proteinExistence type="inferred from homology"/>
<feature type="transmembrane region" description="Helical" evidence="8">
    <location>
        <begin position="130"/>
        <end position="149"/>
    </location>
</feature>
<feature type="transmembrane region" description="Helical" evidence="8">
    <location>
        <begin position="302"/>
        <end position="324"/>
    </location>
</feature>
<evidence type="ECO:0000256" key="5">
    <source>
        <dbReference type="ARBA" id="ARBA00022692"/>
    </source>
</evidence>
<dbReference type="Proteomes" id="UP000617402">
    <property type="component" value="Unassembled WGS sequence"/>
</dbReference>
<dbReference type="Gene3D" id="1.20.1720.10">
    <property type="entry name" value="Multidrug resistance protein D"/>
    <property type="match status" value="1"/>
</dbReference>
<keyword evidence="7 8" id="KW-0472">Membrane</keyword>
<comment type="subcellular location">
    <subcellularLocation>
        <location evidence="1">Cell membrane</location>
        <topology evidence="1">Multi-pass membrane protein</topology>
    </subcellularLocation>
</comment>
<dbReference type="PANTHER" id="PTHR42718">
    <property type="entry name" value="MAJOR FACILITATOR SUPERFAMILY MULTIDRUG TRANSPORTER MFSC"/>
    <property type="match status" value="1"/>
</dbReference>
<feature type="transmembrane region" description="Helical" evidence="8">
    <location>
        <begin position="6"/>
        <end position="26"/>
    </location>
</feature>
<feature type="transmembrane region" description="Helical" evidence="8">
    <location>
        <begin position="439"/>
        <end position="461"/>
    </location>
</feature>
<evidence type="ECO:0000256" key="1">
    <source>
        <dbReference type="ARBA" id="ARBA00004651"/>
    </source>
</evidence>
<evidence type="ECO:0000256" key="4">
    <source>
        <dbReference type="ARBA" id="ARBA00022475"/>
    </source>
</evidence>
<feature type="transmembrane region" description="Helical" evidence="8">
    <location>
        <begin position="482"/>
        <end position="501"/>
    </location>
</feature>
<dbReference type="PRINTS" id="PR01036">
    <property type="entry name" value="TCRTETB"/>
</dbReference>
<dbReference type="SUPFAM" id="SSF103473">
    <property type="entry name" value="MFS general substrate transporter"/>
    <property type="match status" value="1"/>
</dbReference>
<keyword evidence="11" id="KW-1185">Reference proteome</keyword>
<keyword evidence="6 8" id="KW-1133">Transmembrane helix</keyword>
<feature type="transmembrane region" description="Helical" evidence="8">
    <location>
        <begin position="246"/>
        <end position="267"/>
    </location>
</feature>
<protein>
    <submittedName>
        <fullName evidence="10">DHA2 family efflux MFS transporter permease subunit</fullName>
    </submittedName>
</protein>
<feature type="transmembrane region" description="Helical" evidence="8">
    <location>
        <begin position="279"/>
        <end position="296"/>
    </location>
</feature>
<dbReference type="InterPro" id="IPR011701">
    <property type="entry name" value="MFS"/>
</dbReference>
<comment type="similarity">
    <text evidence="2">Belongs to the major facilitator superfamily. EmrB family.</text>
</comment>
<keyword evidence="3" id="KW-0813">Transport</keyword>
<feature type="transmembrane region" description="Helical" evidence="8">
    <location>
        <begin position="382"/>
        <end position="403"/>
    </location>
</feature>
<dbReference type="CDD" id="cd17503">
    <property type="entry name" value="MFS_LmrB_MDR_like"/>
    <property type="match status" value="1"/>
</dbReference>
<keyword evidence="4" id="KW-1003">Cell membrane</keyword>
<feature type="transmembrane region" description="Helical" evidence="8">
    <location>
        <begin position="410"/>
        <end position="427"/>
    </location>
</feature>
<dbReference type="EMBL" id="JACVHF010000001">
    <property type="protein sequence ID" value="MBC9783071.1"/>
    <property type="molecule type" value="Genomic_DNA"/>
</dbReference>
<comment type="caution">
    <text evidence="10">The sequence shown here is derived from an EMBL/GenBank/DDBJ whole genome shotgun (WGS) entry which is preliminary data.</text>
</comment>
<evidence type="ECO:0000313" key="11">
    <source>
        <dbReference type="Proteomes" id="UP000617402"/>
    </source>
</evidence>
<dbReference type="Gene3D" id="1.20.1250.20">
    <property type="entry name" value="MFS general substrate transporter like domains"/>
    <property type="match status" value="1"/>
</dbReference>
<feature type="transmembrane region" description="Helical" evidence="8">
    <location>
        <begin position="563"/>
        <end position="581"/>
    </location>
</feature>
<evidence type="ECO:0000256" key="3">
    <source>
        <dbReference type="ARBA" id="ARBA00022448"/>
    </source>
</evidence>
<dbReference type="PROSITE" id="PS50850">
    <property type="entry name" value="MFS"/>
    <property type="match status" value="1"/>
</dbReference>
<keyword evidence="5 8" id="KW-0812">Transmembrane</keyword>
<evidence type="ECO:0000256" key="6">
    <source>
        <dbReference type="ARBA" id="ARBA00022989"/>
    </source>
</evidence>
<evidence type="ECO:0000313" key="10">
    <source>
        <dbReference type="EMBL" id="MBC9783071.1"/>
    </source>
</evidence>
<accession>A0ABR7T070</accession>
<dbReference type="PANTHER" id="PTHR42718:SF9">
    <property type="entry name" value="MAJOR FACILITATOR SUPERFAMILY MULTIDRUG TRANSPORTER MFSC"/>
    <property type="match status" value="1"/>
</dbReference>
<name>A0ABR7T070_HELCL</name>
<evidence type="ECO:0000256" key="7">
    <source>
        <dbReference type="ARBA" id="ARBA00023136"/>
    </source>
</evidence>
<feature type="domain" description="Major facilitator superfamily (MFS) profile" evidence="9">
    <location>
        <begin position="92"/>
        <end position="586"/>
    </location>
</feature>
<dbReference type="Pfam" id="PF07690">
    <property type="entry name" value="MFS_1"/>
    <property type="match status" value="1"/>
</dbReference>
<sequence>MVLEYLIGYLIFALIVIAAAYALYIYRTNENLPENEPPVIDPTFTGMISGPVTEPFETPHHELARSEGEVRQVNPSPQEVNEPLQELPVGRIVTVMMLGAFVSILNQTLINVAIPHMMNDFNVSASTIQWLITGFMLVNGILIPISAFLMETFSTRQLFIAAMISFTIGSVICGFANSFAVMMIGRVVQAVGAGILMPQVMNVFLTVFPPEKRGTAMGTMGVAMIFAPAVGPTLAGWIVQNYTWRILFFIMVPIGIIDIVIAIKWLSNVAKLTFPEFDIWGVVFSTVGFGGLLYGFSRAGTVGWGSAEVLLFVTLGVVGVALFIWRELTVENPMLEFRVFRYGIFSLTTAISSITNMAMFAAMLLLPIYLQNIRGFTPLQSGLLLLPGALIMGVMSPISGALFDRIGVRPLAIVGLLITAAANYEFAKLTATTTYHNIVLIYCLRSFGMSLLMMTVMTAGLNQLPGYLNSHGTAMSNTIRQVAGSLGTALLVTIMTNRTSVHLGDYMSAMVSTNPAVNQQFGGITHALAVGTGVTAAQAQGLATTVVYGLSAKYSAIAGINDAFLVATGIILLAWVMSFFIRRVPYGKTEVVTRDS</sequence>
<evidence type="ECO:0000259" key="9">
    <source>
        <dbReference type="PROSITE" id="PS50850"/>
    </source>
</evidence>
<dbReference type="NCBIfam" id="TIGR00711">
    <property type="entry name" value="efflux_EmrB"/>
    <property type="match status" value="1"/>
</dbReference>